<dbReference type="PROSITE" id="PS51468">
    <property type="entry name" value="VIT"/>
    <property type="match status" value="1"/>
</dbReference>
<feature type="transmembrane region" description="Helical" evidence="1">
    <location>
        <begin position="47"/>
        <end position="66"/>
    </location>
</feature>
<feature type="transmembrane region" description="Helical" evidence="1">
    <location>
        <begin position="135"/>
        <end position="156"/>
    </location>
</feature>
<feature type="transmembrane region" description="Helical" evidence="1">
    <location>
        <begin position="162"/>
        <end position="189"/>
    </location>
</feature>
<sequence length="837" mass="95085">MNERLIPLRLLKIQLMDGMYRLGLVMLIFTLIFFCIGEVYPPKDGDYMSWFIVNHFVTGIYFLALMLSGRLRKGRQGLPLMLLFLLISLVSAYSLNRVIPVFAAHPLWFKLTLICCGVNYLLFAYQRILPIPVRWLQFFILGMAFCCFLYLAIYVLPFTGYGLIAFFFFGISLHAMVPLLFCIYTIVLWRKSRRGRHFYDTGFFSGIGTVVLIVAIYSLIWRVNVVEIGKLYANADNKNGLPGWVNLLKNIPTGPIANQVLVGRAAYAMPDRWDDGPSLNRWSVRNLLHDPLVMTAAFLAGTVDVPWDERAHVLEALSAYKYDDELHLWDDEDLKTTHVQTVAHIWPALRLAYTEKTLNIRNRNSDWENRQEAIYKFQLPEGAFVSSLSLWINGKEEKSILTTKAKADSAYTDIVDVQQRDPSVVHWREGNSVAVRVFPVFGGEERQFKIGITAPLSMEHGKQTYRNIGFEGPQADDAREKIDISFETAPADLNYSKVLHKDKDNRLTATGEYREDWELSFHDEGLNHQVFSNNGTLYTAVPYRKEMGNTAVRTIYPDVNSAWSTTEWNALLAMSRQFQVKVCVDGKFVDVTTNNQEQLFDQLSADRFSIFPFHLIQDAATSMVVTKGAGKSPRIADLEHSSFLVYLKQWLGEGHQIMLYNLGGELSPYLRTLKECRTFRYGKGDAAGLRTLLDAHQFPLNIENDERIIIESAKMAILANSGTGSSTAPDHLQRLFAYNHIMHAMGPHLLTGGETTDTLVAEAKAAHIVTPLSSLIVLETQQDYERFDIKESNNSLNNAGMKNNGAVPEPHEWLLIIGGILLIIWLKYRPAFIKRFA</sequence>
<feature type="transmembrane region" description="Helical" evidence="1">
    <location>
        <begin position="78"/>
        <end position="95"/>
    </location>
</feature>
<dbReference type="AlphaFoldDB" id="A0A6B9Z801"/>
<dbReference type="InterPro" id="IPR031005">
    <property type="entry name" value="Sorted_by_XrtN"/>
</dbReference>
<feature type="transmembrane region" description="Helical" evidence="1">
    <location>
        <begin position="201"/>
        <end position="221"/>
    </location>
</feature>
<dbReference type="RefSeq" id="WP_162329791.1">
    <property type="nucleotide sequence ID" value="NZ_CP048113.1"/>
</dbReference>
<evidence type="ECO:0000313" key="4">
    <source>
        <dbReference type="Proteomes" id="UP000476411"/>
    </source>
</evidence>
<gene>
    <name evidence="3" type="ORF">GWR21_00305</name>
</gene>
<dbReference type="Proteomes" id="UP000476411">
    <property type="component" value="Chromosome"/>
</dbReference>
<keyword evidence="1" id="KW-0472">Membrane</keyword>
<keyword evidence="1" id="KW-1133">Transmembrane helix</keyword>
<feature type="transmembrane region" description="Helical" evidence="1">
    <location>
        <begin position="20"/>
        <end position="41"/>
    </location>
</feature>
<proteinExistence type="predicted"/>
<dbReference type="NCBIfam" id="TIGR04477">
    <property type="entry name" value="sorted_by_XrtN"/>
    <property type="match status" value="1"/>
</dbReference>
<evidence type="ECO:0000256" key="1">
    <source>
        <dbReference type="SAM" id="Phobius"/>
    </source>
</evidence>
<protein>
    <submittedName>
        <fullName evidence="3">XrtN system VIT domain-containing protein</fullName>
    </submittedName>
</protein>
<dbReference type="Pfam" id="PF08487">
    <property type="entry name" value="VIT"/>
    <property type="match status" value="1"/>
</dbReference>
<accession>A0A6B9Z801</accession>
<name>A0A6B9Z801_9BACT</name>
<keyword evidence="4" id="KW-1185">Reference proteome</keyword>
<organism evidence="3 4">
    <name type="scientific">Chitinophaga agri</name>
    <dbReference type="NCBI Taxonomy" id="2703787"/>
    <lineage>
        <taxon>Bacteria</taxon>
        <taxon>Pseudomonadati</taxon>
        <taxon>Bacteroidota</taxon>
        <taxon>Chitinophagia</taxon>
        <taxon>Chitinophagales</taxon>
        <taxon>Chitinophagaceae</taxon>
        <taxon>Chitinophaga</taxon>
    </lineage>
</organism>
<dbReference type="KEGG" id="chih:GWR21_00305"/>
<evidence type="ECO:0000313" key="3">
    <source>
        <dbReference type="EMBL" id="QHS58086.1"/>
    </source>
</evidence>
<dbReference type="InterPro" id="IPR013694">
    <property type="entry name" value="VIT"/>
</dbReference>
<feature type="domain" description="VIT" evidence="2">
    <location>
        <begin position="322"/>
        <end position="454"/>
    </location>
</feature>
<dbReference type="EMBL" id="CP048113">
    <property type="protein sequence ID" value="QHS58086.1"/>
    <property type="molecule type" value="Genomic_DNA"/>
</dbReference>
<feature type="transmembrane region" description="Helical" evidence="1">
    <location>
        <begin position="107"/>
        <end position="123"/>
    </location>
</feature>
<keyword evidence="1" id="KW-0812">Transmembrane</keyword>
<evidence type="ECO:0000259" key="2">
    <source>
        <dbReference type="PROSITE" id="PS51468"/>
    </source>
</evidence>
<reference evidence="3 4" key="1">
    <citation type="submission" date="2020-01" db="EMBL/GenBank/DDBJ databases">
        <title>Complete genome sequence of Chitinophaga sp. H33E-04 isolated from quinoa roots.</title>
        <authorList>
            <person name="Weon H.-Y."/>
            <person name="Lee S.A."/>
        </authorList>
    </citation>
    <scope>NUCLEOTIDE SEQUENCE [LARGE SCALE GENOMIC DNA]</scope>
    <source>
        <strain evidence="3 4">H33E-04</strain>
    </source>
</reference>